<evidence type="ECO:0000313" key="3">
    <source>
        <dbReference type="Proteomes" id="UP000780690"/>
    </source>
</evidence>
<feature type="domain" description="CdiI immunity protein" evidence="1">
    <location>
        <begin position="6"/>
        <end position="95"/>
    </location>
</feature>
<organism evidence="2 3">
    <name type="scientific">Candidatus Pantoea formicae</name>
    <dbReference type="NCBI Taxonomy" id="2608355"/>
    <lineage>
        <taxon>Bacteria</taxon>
        <taxon>Pseudomonadati</taxon>
        <taxon>Pseudomonadota</taxon>
        <taxon>Gammaproteobacteria</taxon>
        <taxon>Enterobacterales</taxon>
        <taxon>Erwiniaceae</taxon>
        <taxon>Pantoea</taxon>
    </lineage>
</organism>
<evidence type="ECO:0000259" key="1">
    <source>
        <dbReference type="Pfam" id="PF18593"/>
    </source>
</evidence>
<protein>
    <recommendedName>
        <fullName evidence="1">CdiI immunity protein domain-containing protein</fullName>
    </recommendedName>
</protein>
<dbReference type="Proteomes" id="UP000780690">
    <property type="component" value="Unassembled WGS sequence"/>
</dbReference>
<evidence type="ECO:0000313" key="2">
    <source>
        <dbReference type="EMBL" id="NIE98521.1"/>
    </source>
</evidence>
<sequence>MDRINISALDDLIAIYFGQDDDLFDDSEDIEPKIDAFIAGSHKGLQHAVIDDIDLFLKECDELESDFRKHYRDTFVPENWGTTPGAFLDRVKARIQLALQGHARNPEC</sequence>
<dbReference type="InterPro" id="IPR041129">
    <property type="entry name" value="CdiI_2"/>
</dbReference>
<comment type="caution">
    <text evidence="2">The sequence shown here is derived from an EMBL/GenBank/DDBJ whole genome shotgun (WGS) entry which is preliminary data.</text>
</comment>
<dbReference type="EMBL" id="VWXD01000001">
    <property type="protein sequence ID" value="NIE98521.1"/>
    <property type="molecule type" value="Genomic_DNA"/>
</dbReference>
<gene>
    <name evidence="2" type="ORF">F3J38_00335</name>
</gene>
<proteinExistence type="predicted"/>
<reference evidence="2 3" key="1">
    <citation type="journal article" date="2019" name="bioRxiv">
        <title>Bacteria contribute to plant secondary compound degradation in a generalist herbivore system.</title>
        <authorList>
            <person name="Francoeur C.B."/>
            <person name="Khadempour L."/>
            <person name="Moreira-Soto R.D."/>
            <person name="Gotting K."/>
            <person name="Book A.J."/>
            <person name="Pinto-Tomas A.A."/>
            <person name="Keefover-Ring K."/>
            <person name="Currie C.R."/>
        </authorList>
    </citation>
    <scope>NUCLEOTIDE SEQUENCE [LARGE SCALE GENOMIC DNA]</scope>
    <source>
        <strain evidence="2 3">Acro-805</strain>
    </source>
</reference>
<dbReference type="Pfam" id="PF18593">
    <property type="entry name" value="CdiI_2"/>
    <property type="match status" value="1"/>
</dbReference>
<accession>A0ABX0QUM3</accession>
<dbReference type="RefSeq" id="WP_167133990.1">
    <property type="nucleotide sequence ID" value="NZ_VWXD01000001.1"/>
</dbReference>
<keyword evidence="3" id="KW-1185">Reference proteome</keyword>
<name>A0ABX0QUM3_9GAMM</name>